<keyword evidence="3" id="KW-1185">Reference proteome</keyword>
<comment type="caution">
    <text evidence="2">The sequence shown here is derived from an EMBL/GenBank/DDBJ whole genome shotgun (WGS) entry which is preliminary data.</text>
</comment>
<evidence type="ECO:0000256" key="1">
    <source>
        <dbReference type="SAM" id="MobiDB-lite"/>
    </source>
</evidence>
<organism evidence="2 3">
    <name type="scientific">Tuber borchii</name>
    <name type="common">White truffle</name>
    <dbReference type="NCBI Taxonomy" id="42251"/>
    <lineage>
        <taxon>Eukaryota</taxon>
        <taxon>Fungi</taxon>
        <taxon>Dikarya</taxon>
        <taxon>Ascomycota</taxon>
        <taxon>Pezizomycotina</taxon>
        <taxon>Pezizomycetes</taxon>
        <taxon>Pezizales</taxon>
        <taxon>Tuberaceae</taxon>
        <taxon>Tuber</taxon>
    </lineage>
</organism>
<name>A0A2T7A260_TUBBO</name>
<dbReference type="Proteomes" id="UP000244722">
    <property type="component" value="Unassembled WGS sequence"/>
</dbReference>
<dbReference type="OrthoDB" id="5499569at2759"/>
<sequence length="157" mass="17197">MALTQSFSHLPARPAPTPVSGSSSLYSPSSKSQMNDGDKSADPGSPRHDYHGMALTDFAGVVAVQMDELIATIKSYLEMKAKEVPAQYLPLAKAVGKAVKLYHKGGISKKDFRLAIRSLEHNPLECVTFWKMSDELRIDWIKKRAKEMGKFAGGTEA</sequence>
<proteinExistence type="predicted"/>
<feature type="compositionally biased region" description="Low complexity" evidence="1">
    <location>
        <begin position="20"/>
        <end position="32"/>
    </location>
</feature>
<evidence type="ECO:0000313" key="2">
    <source>
        <dbReference type="EMBL" id="PUU81822.1"/>
    </source>
</evidence>
<feature type="region of interest" description="Disordered" evidence="1">
    <location>
        <begin position="1"/>
        <end position="49"/>
    </location>
</feature>
<protein>
    <submittedName>
        <fullName evidence="2">Uncharacterized protein</fullName>
    </submittedName>
</protein>
<dbReference type="EMBL" id="NESQ01000039">
    <property type="protein sequence ID" value="PUU81822.1"/>
    <property type="molecule type" value="Genomic_DNA"/>
</dbReference>
<feature type="compositionally biased region" description="Basic and acidic residues" evidence="1">
    <location>
        <begin position="36"/>
        <end position="49"/>
    </location>
</feature>
<reference evidence="2 3" key="1">
    <citation type="submission" date="2017-04" db="EMBL/GenBank/DDBJ databases">
        <title>Draft genome sequence of Tuber borchii Vittad., a whitish edible truffle.</title>
        <authorList>
            <consortium name="DOE Joint Genome Institute"/>
            <person name="Murat C."/>
            <person name="Kuo A."/>
            <person name="Barry K.W."/>
            <person name="Clum A."/>
            <person name="Dockter R.B."/>
            <person name="Fauchery L."/>
            <person name="Iotti M."/>
            <person name="Kohler A."/>
            <person name="Labutti K."/>
            <person name="Lindquist E.A."/>
            <person name="Lipzen A."/>
            <person name="Ohm R.A."/>
            <person name="Wang M."/>
            <person name="Grigoriev I.V."/>
            <person name="Zambonelli A."/>
            <person name="Martin F.M."/>
        </authorList>
    </citation>
    <scope>NUCLEOTIDE SEQUENCE [LARGE SCALE GENOMIC DNA]</scope>
    <source>
        <strain evidence="2 3">Tbo3840</strain>
    </source>
</reference>
<evidence type="ECO:0000313" key="3">
    <source>
        <dbReference type="Proteomes" id="UP000244722"/>
    </source>
</evidence>
<gene>
    <name evidence="2" type="ORF">B9Z19DRAFT_1062381</name>
</gene>
<accession>A0A2T7A260</accession>
<dbReference type="AlphaFoldDB" id="A0A2T7A260"/>